<keyword evidence="3" id="KW-1185">Reference proteome</keyword>
<dbReference type="AlphaFoldDB" id="A0A8I6XZ81"/>
<reference evidence="2" key="2">
    <citation type="submission" date="2020-10" db="EMBL/GenBank/DDBJ databases">
        <authorList>
            <person name="Scholz U."/>
            <person name="Mascher M."/>
            <person name="Fiebig A."/>
        </authorList>
    </citation>
    <scope>NUCLEOTIDE SEQUENCE [LARGE SCALE GENOMIC DNA]</scope>
    <source>
        <strain evidence="2">cv. Morex</strain>
    </source>
</reference>
<dbReference type="Gramene" id="HORVU.MOREX.r3.5HG0529160.1">
    <property type="protein sequence ID" value="HORVU.MOREX.r3.5HG0529160.1.CDS1"/>
    <property type="gene ID" value="HORVU.MOREX.r3.5HG0529160"/>
</dbReference>
<dbReference type="InterPro" id="IPR043502">
    <property type="entry name" value="DNA/RNA_pol_sf"/>
</dbReference>
<dbReference type="CDD" id="cd01650">
    <property type="entry name" value="RT_nLTR_like"/>
    <property type="match status" value="1"/>
</dbReference>
<protein>
    <recommendedName>
        <fullName evidence="1">Reverse transcriptase domain-containing protein</fullName>
    </recommendedName>
</protein>
<dbReference type="Pfam" id="PF00078">
    <property type="entry name" value="RVT_1"/>
    <property type="match status" value="1"/>
</dbReference>
<evidence type="ECO:0000259" key="1">
    <source>
        <dbReference type="PROSITE" id="PS50878"/>
    </source>
</evidence>
<dbReference type="PROSITE" id="PS50878">
    <property type="entry name" value="RT_POL"/>
    <property type="match status" value="1"/>
</dbReference>
<dbReference type="EnsemblPlants" id="HORVU.MOREX.r3.5HG0529160.1">
    <property type="protein sequence ID" value="HORVU.MOREX.r3.5HG0529160.1.CDS1"/>
    <property type="gene ID" value="HORVU.MOREX.r3.5HG0529160"/>
</dbReference>
<proteinExistence type="predicted"/>
<name>A0A8I6XZ81_HORVV</name>
<feature type="domain" description="Reverse transcriptase" evidence="1">
    <location>
        <begin position="201"/>
        <end position="468"/>
    </location>
</feature>
<dbReference type="PANTHER" id="PTHR46890">
    <property type="entry name" value="NON-LTR RETROLELEMENT REVERSE TRANSCRIPTASE-LIKE PROTEIN-RELATED"/>
    <property type="match status" value="1"/>
</dbReference>
<evidence type="ECO:0000313" key="3">
    <source>
        <dbReference type="Proteomes" id="UP000011116"/>
    </source>
</evidence>
<sequence>MQSLAMALTGWGSSSFGFVRTNLRQLRARLCELRENPHRIAASYEEVKVEGRIVELWFREEIMWRQRAQIQWLLEGDQNTKFFHQKASSRRKKNNIVSLTKADGSICSDPRELENIGIAFYENLYTSEGVIGMEEVLSHIPCKVTSPMNEMLSRDITEGEVKRALFQMYPTKAPGPDGFPAHFFQKYWHLCGDEVTEVVIRILKGEDSPEEINRTFIVIIPEVQNPTLLSQYRPISLCNVLFKIASKVLANRLKQILPEIISEEQSAFVPGRLITDNVITAYECLHFIKSNRSKKNGHCAVKLDMMKAYDRVEWAYLQAIMRKLGFCESFVRQVMRGVTSVSFSLMFNGKQTRDFKPTRGIRQGDPISPYLFLLAAEGLSCLLNQASNAGTFEGIHIAPTAPKVNHLLFADDSLLFCKNTAHNAEKLREILNRYCQASGQRVNYDKSSVYFGKGCPGSQRETIKGILQIQKETICERYLGLPSDVGQAKNGVFSYLKDSVWKNIQGWMEKCLAGSGKGRQTMMVISHY</sequence>
<dbReference type="InterPro" id="IPR000477">
    <property type="entry name" value="RT_dom"/>
</dbReference>
<dbReference type="PANTHER" id="PTHR46890:SF48">
    <property type="entry name" value="RNA-DIRECTED DNA POLYMERASE"/>
    <property type="match status" value="1"/>
</dbReference>
<dbReference type="SMR" id="A0A8I6XZ81"/>
<accession>A0A8I6XZ81</accession>
<dbReference type="InterPro" id="IPR052343">
    <property type="entry name" value="Retrotransposon-Effector_Assoc"/>
</dbReference>
<dbReference type="Proteomes" id="UP000011116">
    <property type="component" value="Chromosome 5H"/>
</dbReference>
<reference evidence="2" key="3">
    <citation type="submission" date="2022-01" db="UniProtKB">
        <authorList>
            <consortium name="EnsemblPlants"/>
        </authorList>
    </citation>
    <scope>IDENTIFICATION</scope>
    <source>
        <strain evidence="2">subsp. vulgare</strain>
    </source>
</reference>
<reference evidence="3" key="1">
    <citation type="journal article" date="2012" name="Nature">
        <title>A physical, genetic and functional sequence assembly of the barley genome.</title>
        <authorList>
            <consortium name="The International Barley Genome Sequencing Consortium"/>
            <person name="Mayer K.F."/>
            <person name="Waugh R."/>
            <person name="Brown J.W."/>
            <person name="Schulman A."/>
            <person name="Langridge P."/>
            <person name="Platzer M."/>
            <person name="Fincher G.B."/>
            <person name="Muehlbauer G.J."/>
            <person name="Sato K."/>
            <person name="Close T.J."/>
            <person name="Wise R.P."/>
            <person name="Stein N."/>
        </authorList>
    </citation>
    <scope>NUCLEOTIDE SEQUENCE [LARGE SCALE GENOMIC DNA]</scope>
    <source>
        <strain evidence="3">cv. Morex</strain>
    </source>
</reference>
<dbReference type="SUPFAM" id="SSF56672">
    <property type="entry name" value="DNA/RNA polymerases"/>
    <property type="match status" value="1"/>
</dbReference>
<evidence type="ECO:0000313" key="2">
    <source>
        <dbReference type="EnsemblPlants" id="HORVU.MOREX.r3.5HG0529160.1.CDS1"/>
    </source>
</evidence>
<organism evidence="2 3">
    <name type="scientific">Hordeum vulgare subsp. vulgare</name>
    <name type="common">Domesticated barley</name>
    <dbReference type="NCBI Taxonomy" id="112509"/>
    <lineage>
        <taxon>Eukaryota</taxon>
        <taxon>Viridiplantae</taxon>
        <taxon>Streptophyta</taxon>
        <taxon>Embryophyta</taxon>
        <taxon>Tracheophyta</taxon>
        <taxon>Spermatophyta</taxon>
        <taxon>Magnoliopsida</taxon>
        <taxon>Liliopsida</taxon>
        <taxon>Poales</taxon>
        <taxon>Poaceae</taxon>
        <taxon>BOP clade</taxon>
        <taxon>Pooideae</taxon>
        <taxon>Triticodae</taxon>
        <taxon>Triticeae</taxon>
        <taxon>Hordeinae</taxon>
        <taxon>Hordeum</taxon>
    </lineage>
</organism>